<dbReference type="GO" id="GO:0005886">
    <property type="term" value="C:plasma membrane"/>
    <property type="evidence" value="ECO:0007669"/>
    <property type="project" value="TreeGrafter"/>
</dbReference>
<dbReference type="GO" id="GO:0034755">
    <property type="term" value="P:iron ion transmembrane transport"/>
    <property type="evidence" value="ECO:0007669"/>
    <property type="project" value="TreeGrafter"/>
</dbReference>
<evidence type="ECO:0000256" key="2">
    <source>
        <dbReference type="ARBA" id="ARBA00022692"/>
    </source>
</evidence>
<evidence type="ECO:0000256" key="3">
    <source>
        <dbReference type="ARBA" id="ARBA00022989"/>
    </source>
</evidence>
<evidence type="ECO:0000256" key="6">
    <source>
        <dbReference type="SAM" id="Phobius"/>
    </source>
</evidence>
<evidence type="ECO:0000313" key="8">
    <source>
        <dbReference type="Proteomes" id="UP000266861"/>
    </source>
</evidence>
<feature type="compositionally biased region" description="Polar residues" evidence="5">
    <location>
        <begin position="29"/>
        <end position="41"/>
    </location>
</feature>
<comment type="caution">
    <text evidence="7">The sequence shown here is derived from an EMBL/GenBank/DDBJ whole genome shotgun (WGS) entry which is preliminary data.</text>
</comment>
<name>A0A397HHG3_9GLOM</name>
<keyword evidence="4 6" id="KW-0472">Membrane</keyword>
<evidence type="ECO:0008006" key="9">
    <source>
        <dbReference type="Google" id="ProtNLM"/>
    </source>
</evidence>
<dbReference type="GO" id="GO:0030026">
    <property type="term" value="P:intracellular manganese ion homeostasis"/>
    <property type="evidence" value="ECO:0007669"/>
    <property type="project" value="TreeGrafter"/>
</dbReference>
<feature type="region of interest" description="Disordered" evidence="5">
    <location>
        <begin position="483"/>
        <end position="512"/>
    </location>
</feature>
<feature type="transmembrane region" description="Helical" evidence="6">
    <location>
        <begin position="524"/>
        <end position="546"/>
    </location>
</feature>
<protein>
    <recommendedName>
        <fullName evidence="9">Natural resistance-associated macrophage protein</fullName>
    </recommendedName>
</protein>
<feature type="transmembrane region" description="Helical" evidence="6">
    <location>
        <begin position="325"/>
        <end position="348"/>
    </location>
</feature>
<organism evidence="7 8">
    <name type="scientific">Diversispora epigaea</name>
    <dbReference type="NCBI Taxonomy" id="1348612"/>
    <lineage>
        <taxon>Eukaryota</taxon>
        <taxon>Fungi</taxon>
        <taxon>Fungi incertae sedis</taxon>
        <taxon>Mucoromycota</taxon>
        <taxon>Glomeromycotina</taxon>
        <taxon>Glomeromycetes</taxon>
        <taxon>Diversisporales</taxon>
        <taxon>Diversisporaceae</taxon>
        <taxon>Diversispora</taxon>
    </lineage>
</organism>
<keyword evidence="8" id="KW-1185">Reference proteome</keyword>
<reference evidence="7 8" key="1">
    <citation type="submission" date="2018-08" db="EMBL/GenBank/DDBJ databases">
        <title>Genome and evolution of the arbuscular mycorrhizal fungus Diversispora epigaea (formerly Glomus versiforme) and its bacterial endosymbionts.</title>
        <authorList>
            <person name="Sun X."/>
            <person name="Fei Z."/>
            <person name="Harrison M."/>
        </authorList>
    </citation>
    <scope>NUCLEOTIDE SEQUENCE [LARGE SCALE GENOMIC DNA]</scope>
    <source>
        <strain evidence="7 8">IT104</strain>
    </source>
</reference>
<dbReference type="NCBIfam" id="NF037982">
    <property type="entry name" value="Nramp_1"/>
    <property type="match status" value="1"/>
</dbReference>
<evidence type="ECO:0000256" key="1">
    <source>
        <dbReference type="ARBA" id="ARBA00004141"/>
    </source>
</evidence>
<feature type="transmembrane region" description="Helical" evidence="6">
    <location>
        <begin position="143"/>
        <end position="171"/>
    </location>
</feature>
<feature type="transmembrane region" description="Helical" evidence="6">
    <location>
        <begin position="368"/>
        <end position="393"/>
    </location>
</feature>
<dbReference type="Pfam" id="PF01566">
    <property type="entry name" value="Nramp"/>
    <property type="match status" value="1"/>
</dbReference>
<dbReference type="GO" id="GO:0015086">
    <property type="term" value="F:cadmium ion transmembrane transporter activity"/>
    <property type="evidence" value="ECO:0007669"/>
    <property type="project" value="TreeGrafter"/>
</dbReference>
<feature type="compositionally biased region" description="Polar residues" evidence="5">
    <location>
        <begin position="494"/>
        <end position="510"/>
    </location>
</feature>
<feature type="transmembrane region" description="Helical" evidence="6">
    <location>
        <begin position="177"/>
        <end position="196"/>
    </location>
</feature>
<evidence type="ECO:0000313" key="7">
    <source>
        <dbReference type="EMBL" id="RHZ59910.1"/>
    </source>
</evidence>
<evidence type="ECO:0000256" key="5">
    <source>
        <dbReference type="SAM" id="MobiDB-lite"/>
    </source>
</evidence>
<gene>
    <name evidence="7" type="ORF">Glove_360g117</name>
</gene>
<dbReference type="GO" id="GO:0005384">
    <property type="term" value="F:manganese ion transmembrane transporter activity"/>
    <property type="evidence" value="ECO:0007669"/>
    <property type="project" value="TreeGrafter"/>
</dbReference>
<dbReference type="Proteomes" id="UP000266861">
    <property type="component" value="Unassembled WGS sequence"/>
</dbReference>
<dbReference type="PANTHER" id="PTHR11706:SF101">
    <property type="entry name" value="MANGANESE TRANSPORTER SMF1"/>
    <property type="match status" value="1"/>
</dbReference>
<dbReference type="EMBL" id="PQFF01000327">
    <property type="protein sequence ID" value="RHZ59910.1"/>
    <property type="molecule type" value="Genomic_DNA"/>
</dbReference>
<sequence length="557" mass="61685">MNSSSSNKPPTPLEASEIHDDIYLQTSEKSPNLQQDKISLNNEKRPGKENKKPNLNKSFYEFTLEIKKFIKFIGPGYLIAVGYLDPGNWATDLSAGSQFGYALLFIILCSNFMAMLLQTLAIKLGVVTGLDLAQACRAFYPKYVNLFLYVLCELAIIACDLAEVIGSAIALNLLFKIPLPWGVAITAVDVFIILFIYKENDMKSARILESLVMMLVGVVGVCFVLELVYASPDSVDVLKGYIPSSGIFTNGEELYIAVSIVGATVMPHCIYLHSHLVKVRKLREENQGIEYQKRSGLMKRNEDSTKKFFKEIIGNTIKFSVLDSIVALTFALFVNSSILIVSAANFYYVDEPPIVANLFDAYNLLMRLGQAAAILFGIALLLAGQSSTLTATIAGQVVMEGFMGWKIRPWLRRLITRSFAIVPAMIIAILRGANGINDLLVASQVALSIQLPFAVVPLVWFTSRKKYMKVDVRELCKRELDDNEDVEMGDDNGKTQSITEMSHESQNSNPNDDEKYIMDFSNSYILSGIACVVSLIIISLDLYLVIDIARNAISGNS</sequence>
<feature type="transmembrane region" description="Helical" evidence="6">
    <location>
        <begin position="414"/>
        <end position="433"/>
    </location>
</feature>
<dbReference type="NCBIfam" id="TIGR01197">
    <property type="entry name" value="nramp"/>
    <property type="match status" value="1"/>
</dbReference>
<feature type="region of interest" description="Disordered" evidence="5">
    <location>
        <begin position="29"/>
        <end position="52"/>
    </location>
</feature>
<feature type="compositionally biased region" description="Basic and acidic residues" evidence="5">
    <location>
        <begin position="42"/>
        <end position="52"/>
    </location>
</feature>
<dbReference type="AlphaFoldDB" id="A0A397HHG3"/>
<evidence type="ECO:0000256" key="4">
    <source>
        <dbReference type="ARBA" id="ARBA00023136"/>
    </source>
</evidence>
<dbReference type="HAMAP" id="MF_00221">
    <property type="entry name" value="NRAMP"/>
    <property type="match status" value="1"/>
</dbReference>
<dbReference type="InterPro" id="IPR001046">
    <property type="entry name" value="NRAMP_fam"/>
</dbReference>
<accession>A0A397HHG3</accession>
<dbReference type="NCBIfam" id="NF001923">
    <property type="entry name" value="PRK00701.1"/>
    <property type="match status" value="1"/>
</dbReference>
<keyword evidence="3 6" id="KW-1133">Transmembrane helix</keyword>
<comment type="subcellular location">
    <subcellularLocation>
        <location evidence="1">Membrane</location>
        <topology evidence="1">Multi-pass membrane protein</topology>
    </subcellularLocation>
</comment>
<dbReference type="STRING" id="1348612.A0A397HHG3"/>
<feature type="transmembrane region" description="Helical" evidence="6">
    <location>
        <begin position="208"/>
        <end position="230"/>
    </location>
</feature>
<dbReference type="PANTHER" id="PTHR11706">
    <property type="entry name" value="SOLUTE CARRIER PROTEIN FAMILY 11 MEMBER"/>
    <property type="match status" value="1"/>
</dbReference>
<dbReference type="OrthoDB" id="409173at2759"/>
<feature type="transmembrane region" description="Helical" evidence="6">
    <location>
        <begin position="254"/>
        <end position="273"/>
    </location>
</feature>
<dbReference type="PRINTS" id="PR00447">
    <property type="entry name" value="NATRESASSCMP"/>
</dbReference>
<proteinExistence type="inferred from homology"/>
<feature type="transmembrane region" description="Helical" evidence="6">
    <location>
        <begin position="99"/>
        <end position="122"/>
    </location>
</feature>
<keyword evidence="2 6" id="KW-0812">Transmembrane</keyword>
<feature type="transmembrane region" description="Helical" evidence="6">
    <location>
        <begin position="439"/>
        <end position="461"/>
    </location>
</feature>